<feature type="transmembrane region" description="Helical" evidence="6">
    <location>
        <begin position="361"/>
        <end position="381"/>
    </location>
</feature>
<accession>A0A1M6JPC3</accession>
<feature type="transmembrane region" description="Helical" evidence="6">
    <location>
        <begin position="77"/>
        <end position="103"/>
    </location>
</feature>
<feature type="transmembrane region" description="Helical" evidence="6">
    <location>
        <begin position="124"/>
        <end position="157"/>
    </location>
</feature>
<keyword evidence="3 6" id="KW-0812">Transmembrane</keyword>
<feature type="transmembrane region" description="Helical" evidence="6">
    <location>
        <begin position="202"/>
        <end position="224"/>
    </location>
</feature>
<name>A0A1M6JPC3_9FIRM</name>
<evidence type="ECO:0000256" key="6">
    <source>
        <dbReference type="SAM" id="Phobius"/>
    </source>
</evidence>
<dbReference type="InterPro" id="IPR018385">
    <property type="entry name" value="C4_dicarb_anaerob_car-like"/>
</dbReference>
<dbReference type="STRING" id="1121476.SAMN02745751_02681"/>
<comment type="subcellular location">
    <subcellularLocation>
        <location evidence="1">Cell membrane</location>
        <topology evidence="1">Multi-pass membrane protein</topology>
    </subcellularLocation>
</comment>
<dbReference type="InterPro" id="IPR051679">
    <property type="entry name" value="DASS-Related_Transporters"/>
</dbReference>
<organism evidence="7 8">
    <name type="scientific">Dethiosulfatibacter aminovorans DSM 17477</name>
    <dbReference type="NCBI Taxonomy" id="1121476"/>
    <lineage>
        <taxon>Bacteria</taxon>
        <taxon>Bacillati</taxon>
        <taxon>Bacillota</taxon>
        <taxon>Tissierellia</taxon>
        <taxon>Dethiosulfatibacter</taxon>
    </lineage>
</organism>
<keyword evidence="4 6" id="KW-1133">Transmembrane helix</keyword>
<feature type="transmembrane region" description="Helical" evidence="6">
    <location>
        <begin position="163"/>
        <end position="181"/>
    </location>
</feature>
<dbReference type="AlphaFoldDB" id="A0A1M6JPC3"/>
<evidence type="ECO:0000256" key="4">
    <source>
        <dbReference type="ARBA" id="ARBA00022989"/>
    </source>
</evidence>
<keyword evidence="8" id="KW-1185">Reference proteome</keyword>
<protein>
    <submittedName>
        <fullName evidence="7">Uncharacterized membrane protein YfcC, ion transporter superfamily</fullName>
    </submittedName>
</protein>
<dbReference type="EMBL" id="FQZL01000022">
    <property type="protein sequence ID" value="SHJ48524.1"/>
    <property type="molecule type" value="Genomic_DNA"/>
</dbReference>
<dbReference type="PANTHER" id="PTHR43652">
    <property type="entry name" value="BASIC AMINO ACID ANTIPORTER YFCC-RELATED"/>
    <property type="match status" value="1"/>
</dbReference>
<evidence type="ECO:0000313" key="8">
    <source>
        <dbReference type="Proteomes" id="UP000184052"/>
    </source>
</evidence>
<keyword evidence="2" id="KW-1003">Cell membrane</keyword>
<feature type="transmembrane region" description="Helical" evidence="6">
    <location>
        <begin position="320"/>
        <end position="340"/>
    </location>
</feature>
<gene>
    <name evidence="7" type="ORF">SAMN02745751_02681</name>
</gene>
<proteinExistence type="predicted"/>
<evidence type="ECO:0000313" key="7">
    <source>
        <dbReference type="EMBL" id="SHJ48524.1"/>
    </source>
</evidence>
<dbReference type="GO" id="GO:0005886">
    <property type="term" value="C:plasma membrane"/>
    <property type="evidence" value="ECO:0007669"/>
    <property type="project" value="UniProtKB-SubCell"/>
</dbReference>
<dbReference type="PANTHER" id="PTHR43652:SF6">
    <property type="entry name" value="ARGININE REPRESSOR"/>
    <property type="match status" value="1"/>
</dbReference>
<evidence type="ECO:0000256" key="1">
    <source>
        <dbReference type="ARBA" id="ARBA00004651"/>
    </source>
</evidence>
<reference evidence="7 8" key="1">
    <citation type="submission" date="2016-11" db="EMBL/GenBank/DDBJ databases">
        <authorList>
            <person name="Jaros S."/>
            <person name="Januszkiewicz K."/>
            <person name="Wedrychowicz H."/>
        </authorList>
    </citation>
    <scope>NUCLEOTIDE SEQUENCE [LARGE SCALE GENOMIC DNA]</scope>
    <source>
        <strain evidence="7 8">DSM 17477</strain>
    </source>
</reference>
<feature type="transmembrane region" description="Helical" evidence="6">
    <location>
        <begin position="260"/>
        <end position="281"/>
    </location>
</feature>
<dbReference type="Proteomes" id="UP000184052">
    <property type="component" value="Unassembled WGS sequence"/>
</dbReference>
<evidence type="ECO:0000256" key="3">
    <source>
        <dbReference type="ARBA" id="ARBA00022692"/>
    </source>
</evidence>
<dbReference type="RefSeq" id="WP_245819885.1">
    <property type="nucleotide sequence ID" value="NZ_FQZL01000022.1"/>
</dbReference>
<keyword evidence="5 6" id="KW-0472">Membrane</keyword>
<feature type="transmembrane region" description="Helical" evidence="6">
    <location>
        <begin position="453"/>
        <end position="473"/>
    </location>
</feature>
<evidence type="ECO:0000256" key="5">
    <source>
        <dbReference type="ARBA" id="ARBA00023136"/>
    </source>
</evidence>
<evidence type="ECO:0000256" key="2">
    <source>
        <dbReference type="ARBA" id="ARBA00022475"/>
    </source>
</evidence>
<feature type="transmembrane region" description="Helical" evidence="6">
    <location>
        <begin position="21"/>
        <end position="42"/>
    </location>
</feature>
<sequence length="475" mass="51445">MTSIEKQKKNKKVEKMNRLKVPHLLWIILGIILLMSILTYVIPAGQFATNEAGKLMGDKFEYVGEQTPVNPWQAAMLIFPGLVGAAPIIMLVIAAGAGMQLALDTGAFDVLMNWSIYKMKDKGATVLVSVLFILMVYLGAFAGTDALIAIVPIGVLFAKKLKLDPIVALGVSLFPSMIGFGTGPTKMIIPQMMMDITVLSGFGARFLSMNFFMIVGLVFVLRYIKKIQNDPSKSVMGNTEWLNASDEGNSDLLKETKLTWRHILVLILFVVQYVLIVYFIAVAPSQALAYYTTIMVVFGIAMGIVGGMTGDEIGNSFAKGASSMAFVGFIIGLAKVVSLVMDSGQITHTIVYTLTKPIMNLNRGIATVGITAIISLINPLIPSATGKAAMLIPIIQPVTEALGLNGQIAVQAFQYGDGFTNLISPALGWTIGSAAIAKVPFDKWVKWVFPKMMFMILVSFVWIYVLYAIGWTGGV</sequence>
<dbReference type="Pfam" id="PF03606">
    <property type="entry name" value="DcuC"/>
    <property type="match status" value="1"/>
</dbReference>
<feature type="transmembrane region" description="Helical" evidence="6">
    <location>
        <begin position="288"/>
        <end position="308"/>
    </location>
</feature>